<evidence type="ECO:0000256" key="7">
    <source>
        <dbReference type="ARBA" id="ARBA00023204"/>
    </source>
</evidence>
<protein>
    <recommendedName>
        <fullName evidence="3 9">DNA repair protein RecN</fullName>
    </recommendedName>
    <alternativeName>
        <fullName evidence="8 9">Recombination protein N</fullName>
    </alternativeName>
</protein>
<dbReference type="InterPro" id="IPR027417">
    <property type="entry name" value="P-loop_NTPase"/>
</dbReference>
<evidence type="ECO:0000256" key="3">
    <source>
        <dbReference type="ARBA" id="ARBA00021315"/>
    </source>
</evidence>
<evidence type="ECO:0000256" key="1">
    <source>
        <dbReference type="ARBA" id="ARBA00003618"/>
    </source>
</evidence>
<keyword evidence="7 9" id="KW-0234">DNA repair</keyword>
<comment type="caution">
    <text evidence="12">The sequence shown here is derived from an EMBL/GenBank/DDBJ whole genome shotgun (WGS) entry which is preliminary data.</text>
</comment>
<dbReference type="NCBIfam" id="NF008121">
    <property type="entry name" value="PRK10869.1"/>
    <property type="match status" value="1"/>
</dbReference>
<comment type="similarity">
    <text evidence="2 9">Belongs to the RecN family.</text>
</comment>
<evidence type="ECO:0000256" key="6">
    <source>
        <dbReference type="ARBA" id="ARBA00022840"/>
    </source>
</evidence>
<dbReference type="EMBL" id="JAGGLG010000001">
    <property type="protein sequence ID" value="MBP2016701.1"/>
    <property type="molecule type" value="Genomic_DNA"/>
</dbReference>
<feature type="domain" description="RecF/RecN/SMC N-terminal" evidence="11">
    <location>
        <begin position="2"/>
        <end position="538"/>
    </location>
</feature>
<dbReference type="Gene3D" id="6.10.140.1080">
    <property type="match status" value="1"/>
</dbReference>
<dbReference type="InterPro" id="IPR004604">
    <property type="entry name" value="DNA_recomb/repair_RecN"/>
</dbReference>
<keyword evidence="4" id="KW-0547">Nucleotide-binding</keyword>
<keyword evidence="5 9" id="KW-0227">DNA damage</keyword>
<evidence type="ECO:0000259" key="11">
    <source>
        <dbReference type="Pfam" id="PF02463"/>
    </source>
</evidence>
<reference evidence="12 13" key="1">
    <citation type="submission" date="2021-03" db="EMBL/GenBank/DDBJ databases">
        <title>Genomic Encyclopedia of Type Strains, Phase IV (KMG-IV): sequencing the most valuable type-strain genomes for metagenomic binning, comparative biology and taxonomic classification.</title>
        <authorList>
            <person name="Goeker M."/>
        </authorList>
    </citation>
    <scope>NUCLEOTIDE SEQUENCE [LARGE SCALE GENOMIC DNA]</scope>
    <source>
        <strain evidence="12 13">DSM 27138</strain>
    </source>
</reference>
<dbReference type="PANTHER" id="PTHR11059:SF0">
    <property type="entry name" value="DNA REPAIR PROTEIN RECN"/>
    <property type="match status" value="1"/>
</dbReference>
<dbReference type="RefSeq" id="WP_209464864.1">
    <property type="nucleotide sequence ID" value="NZ_JAGGLG010000001.1"/>
</dbReference>
<dbReference type="Pfam" id="PF02463">
    <property type="entry name" value="SMC_N"/>
    <property type="match status" value="1"/>
</dbReference>
<dbReference type="PIRSF" id="PIRSF003128">
    <property type="entry name" value="RecN"/>
    <property type="match status" value="1"/>
</dbReference>
<comment type="function">
    <text evidence="1 9">May be involved in recombinational repair of damaged DNA.</text>
</comment>
<evidence type="ECO:0000256" key="4">
    <source>
        <dbReference type="ARBA" id="ARBA00022741"/>
    </source>
</evidence>
<dbReference type="InterPro" id="IPR003395">
    <property type="entry name" value="RecF/RecN/SMC_N"/>
</dbReference>
<sequence length="596" mass="64956">MLIEIAIEQFALIDHVRLQFTGGLNVLTGETGAGKSIILDAVQAVLGGRTSADVVRAGEERAVVEAVFDLVDAPESAEALRRIGVEVDEDGLLVIRREIARNGRGAIRLNGRTVTAGMLREAAQGLMDLHGQHEHQSLLQAEKHLDLLDQYGGSLLTTEGKPLELLDRYAGLDLSDLRARLAGVVQRLHGVQAELKGLLGDERDRARREDLLRFQVEELRAARLRPGEEEELEAEHRLLANAERLKRVAAQSYAALYEGDGGRESAVDLLGRVRSELEDALRLDPGLAEAVEMVSAALVHAQEASHLLADYQERVELDPRRLAEVEARLDQLATLKRKYGDSVEEMLAYLAEVEKELERLEHSQELIAELTEQEAALGREAESLAAALSAARREAAGRLGERVAQELADLGMPNARFVVAVESPAEPSYRSVTARGWDRVEFLFSPNPGEPVKPLAKIVSGGEMSRIMLALKAILARVDNIPSLVFDEVDTGISGRAAQAVGEKLALIAGDRQVLCVTHLPQVAALADRHFRIEKATEGGRTTTRCQPLDEDGRAEEIARMIGGAEVSHYTMAAARDMIRAAEQLKASLRQAAASL</sequence>
<organism evidence="12 13">
    <name type="scientific">Symbiobacterium terraclitae</name>
    <dbReference type="NCBI Taxonomy" id="557451"/>
    <lineage>
        <taxon>Bacteria</taxon>
        <taxon>Bacillati</taxon>
        <taxon>Bacillota</taxon>
        <taxon>Clostridia</taxon>
        <taxon>Eubacteriales</taxon>
        <taxon>Symbiobacteriaceae</taxon>
        <taxon>Symbiobacterium</taxon>
    </lineage>
</organism>
<keyword evidence="10" id="KW-0175">Coiled coil</keyword>
<feature type="coiled-coil region" evidence="10">
    <location>
        <begin position="343"/>
        <end position="387"/>
    </location>
</feature>
<evidence type="ECO:0000256" key="10">
    <source>
        <dbReference type="SAM" id="Coils"/>
    </source>
</evidence>
<proteinExistence type="inferred from homology"/>
<dbReference type="PANTHER" id="PTHR11059">
    <property type="entry name" value="DNA REPAIR PROTEIN RECN"/>
    <property type="match status" value="1"/>
</dbReference>
<evidence type="ECO:0000256" key="8">
    <source>
        <dbReference type="ARBA" id="ARBA00033408"/>
    </source>
</evidence>
<evidence type="ECO:0000313" key="13">
    <source>
        <dbReference type="Proteomes" id="UP001519289"/>
    </source>
</evidence>
<dbReference type="CDD" id="cd03241">
    <property type="entry name" value="ABC_RecN"/>
    <property type="match status" value="2"/>
</dbReference>
<evidence type="ECO:0000256" key="5">
    <source>
        <dbReference type="ARBA" id="ARBA00022763"/>
    </source>
</evidence>
<gene>
    <name evidence="12" type="ORF">J2Z79_000074</name>
</gene>
<evidence type="ECO:0000313" key="12">
    <source>
        <dbReference type="EMBL" id="MBP2016701.1"/>
    </source>
</evidence>
<dbReference type="Proteomes" id="UP001519289">
    <property type="component" value="Unassembled WGS sequence"/>
</dbReference>
<accession>A0ABS4JNZ1</accession>
<keyword evidence="13" id="KW-1185">Reference proteome</keyword>
<evidence type="ECO:0000256" key="2">
    <source>
        <dbReference type="ARBA" id="ARBA00009441"/>
    </source>
</evidence>
<keyword evidence="6" id="KW-0067">ATP-binding</keyword>
<dbReference type="Gene3D" id="3.40.50.300">
    <property type="entry name" value="P-loop containing nucleotide triphosphate hydrolases"/>
    <property type="match status" value="2"/>
</dbReference>
<evidence type="ECO:0000256" key="9">
    <source>
        <dbReference type="PIRNR" id="PIRNR003128"/>
    </source>
</evidence>
<dbReference type="SUPFAM" id="SSF52540">
    <property type="entry name" value="P-loop containing nucleoside triphosphate hydrolases"/>
    <property type="match status" value="1"/>
</dbReference>
<dbReference type="NCBIfam" id="TIGR00634">
    <property type="entry name" value="recN"/>
    <property type="match status" value="1"/>
</dbReference>
<name>A0ABS4JNZ1_9FIRM</name>